<dbReference type="SMART" id="SM00490">
    <property type="entry name" value="HELICc"/>
    <property type="match status" value="1"/>
</dbReference>
<dbReference type="GO" id="GO:0004519">
    <property type="term" value="F:endonuclease activity"/>
    <property type="evidence" value="ECO:0007669"/>
    <property type="project" value="UniProtKB-KW"/>
</dbReference>
<dbReference type="InterPro" id="IPR006674">
    <property type="entry name" value="HD_domain"/>
</dbReference>
<dbReference type="InterPro" id="IPR006483">
    <property type="entry name" value="CRISPR-assoc_Cas3_HD"/>
</dbReference>
<dbReference type="PANTHER" id="PTHR47959:SF16">
    <property type="entry name" value="CRISPR-ASSOCIATED NUCLEASE_HELICASE CAS3-RELATED"/>
    <property type="match status" value="1"/>
</dbReference>
<dbReference type="AlphaFoldDB" id="A0A8J7UQY5"/>
<dbReference type="InterPro" id="IPR027417">
    <property type="entry name" value="P-loop_NTPase"/>
</dbReference>
<evidence type="ECO:0000256" key="2">
    <source>
        <dbReference type="ARBA" id="ARBA00009046"/>
    </source>
</evidence>
<dbReference type="Pfam" id="PF22590">
    <property type="entry name" value="Cas3-like_C_2"/>
    <property type="match status" value="1"/>
</dbReference>
<dbReference type="NCBIfam" id="TIGR01587">
    <property type="entry name" value="cas3_core"/>
    <property type="match status" value="1"/>
</dbReference>
<accession>A0A8J7UQY5</accession>
<keyword evidence="3" id="KW-0540">Nuclease</keyword>
<comment type="similarity">
    <text evidence="1">In the N-terminal section; belongs to the CRISPR-associated nuclease Cas3-HD family.</text>
</comment>
<dbReference type="SUPFAM" id="SSF52540">
    <property type="entry name" value="P-loop containing nucleoside triphosphate hydrolases"/>
    <property type="match status" value="1"/>
</dbReference>
<dbReference type="PROSITE" id="PS51643">
    <property type="entry name" value="HD_CAS3"/>
    <property type="match status" value="1"/>
</dbReference>
<comment type="caution">
    <text evidence="12">The sequence shown here is derived from an EMBL/GenBank/DDBJ whole genome shotgun (WGS) entry which is preliminary data.</text>
</comment>
<dbReference type="Gene3D" id="1.10.3210.30">
    <property type="match status" value="1"/>
</dbReference>
<evidence type="ECO:0000256" key="6">
    <source>
        <dbReference type="ARBA" id="ARBA00022801"/>
    </source>
</evidence>
<dbReference type="EC" id="3.1.-.-" evidence="12"/>
<dbReference type="InterPro" id="IPR011545">
    <property type="entry name" value="DEAD/DEAH_box_helicase_dom"/>
</dbReference>
<dbReference type="SMART" id="SM00487">
    <property type="entry name" value="DEXDc"/>
    <property type="match status" value="1"/>
</dbReference>
<evidence type="ECO:0000256" key="4">
    <source>
        <dbReference type="ARBA" id="ARBA00022723"/>
    </source>
</evidence>
<evidence type="ECO:0000256" key="9">
    <source>
        <dbReference type="ARBA" id="ARBA00023118"/>
    </source>
</evidence>
<evidence type="ECO:0000256" key="8">
    <source>
        <dbReference type="ARBA" id="ARBA00022840"/>
    </source>
</evidence>
<dbReference type="Proteomes" id="UP000740329">
    <property type="component" value="Unassembled WGS sequence"/>
</dbReference>
<protein>
    <submittedName>
        <fullName evidence="12">CRISPR-associated endonuclease/helicase Cas3</fullName>
        <ecNumber evidence="12">3.1.-.-</ecNumber>
        <ecNumber evidence="12">3.6.4.-</ecNumber>
    </submittedName>
</protein>
<keyword evidence="6 12" id="KW-0378">Hydrolase</keyword>
<evidence type="ECO:0000313" key="12">
    <source>
        <dbReference type="EMBL" id="MBP2201223.1"/>
    </source>
</evidence>
<evidence type="ECO:0000256" key="1">
    <source>
        <dbReference type="ARBA" id="ARBA00006847"/>
    </source>
</evidence>
<evidence type="ECO:0000259" key="11">
    <source>
        <dbReference type="PROSITE" id="PS51643"/>
    </source>
</evidence>
<keyword evidence="5" id="KW-0547">Nucleotide-binding</keyword>
<name>A0A8J7UQY5_METVO</name>
<evidence type="ECO:0000256" key="7">
    <source>
        <dbReference type="ARBA" id="ARBA00022806"/>
    </source>
</evidence>
<dbReference type="InterPro" id="IPR006474">
    <property type="entry name" value="Helicase_Cas3_CRISPR-ass_core"/>
</dbReference>
<reference evidence="12" key="1">
    <citation type="submission" date="2021-03" db="EMBL/GenBank/DDBJ databases">
        <title>Genomic Encyclopedia of Type Strains, Phase IV (KMG-V): Genome sequencing to study the core and pangenomes of soil and plant-associated prokaryotes.</title>
        <authorList>
            <person name="Whitman W."/>
        </authorList>
    </citation>
    <scope>NUCLEOTIDE SEQUENCE</scope>
    <source>
        <strain evidence="12">C4</strain>
    </source>
</reference>
<dbReference type="GO" id="GO:0003724">
    <property type="term" value="F:RNA helicase activity"/>
    <property type="evidence" value="ECO:0007669"/>
    <property type="project" value="TreeGrafter"/>
</dbReference>
<dbReference type="GO" id="GO:0005829">
    <property type="term" value="C:cytosol"/>
    <property type="evidence" value="ECO:0007669"/>
    <property type="project" value="TreeGrafter"/>
</dbReference>
<gene>
    <name evidence="12" type="ORF">J3E07_000621</name>
</gene>
<dbReference type="GO" id="GO:0005524">
    <property type="term" value="F:ATP binding"/>
    <property type="evidence" value="ECO:0007669"/>
    <property type="project" value="UniProtKB-KW"/>
</dbReference>
<feature type="domain" description="Helicase ATP-binding" evidence="10">
    <location>
        <begin position="258"/>
        <end position="463"/>
    </location>
</feature>
<dbReference type="Gene3D" id="3.40.50.300">
    <property type="entry name" value="P-loop containing nucleotide triphosphate hydrolases"/>
    <property type="match status" value="2"/>
</dbReference>
<keyword evidence="8" id="KW-0067">ATP-binding</keyword>
<dbReference type="Pfam" id="PF01966">
    <property type="entry name" value="HD"/>
    <property type="match status" value="1"/>
</dbReference>
<comment type="similarity">
    <text evidence="2">In the central section; belongs to the CRISPR-associated helicase Cas3 family.</text>
</comment>
<dbReference type="InterPro" id="IPR038257">
    <property type="entry name" value="CRISPR-assoc_Cas3_HD_sf"/>
</dbReference>
<feature type="domain" description="HD Cas3-type" evidence="11">
    <location>
        <begin position="9"/>
        <end position="227"/>
    </location>
</feature>
<sequence>MLYAKSKQKNGAQETLYTHSISTYNAGMKIIANLPFDKIFKEELIKNLTLPLLFHDIGKSATGFQKSLNGKSWGGKRHEILSALFLKKFNLSDEQIFAVLMHHKYTIEYKELDLSSRYFNSNIILLGKRDKKYHESYLKMIDEFNQNIEEITSLVDSLLDYINYPKNNDDINSKIDYKLTAKQILDKKWIYANKNVNKWCNQLKDIPYNSRYLAALYRGILISADHMASGHTDIPEMLKDMENYNILKEGCQKRPFQDKCGTCTNNLMLVAPTGSGKTEAVLLWLKNNFKPYSRVFYVLPYTASINAMHQRLFKLSNLSDADEKLNNLQNIGVLHSNSLSYYYGLLEDMEEDDTKDISKLSKRASELSSLSREIYYQFRVCTPHQLLRFSLRGRGWEFFLSEFQNSIIIYDEIHAFQPKLAGLTIATAKLLTKMGAKVAFMSATFPEFLKEKIKENIPNIEEITLENNEPIDKEILDKKRHKINVVSGNILDNLDMDYILKLINDDKKILITANTVRTAQKIYEKLDDYLHNNSQKYYELNNVANEGDENNICMLLHSRFNKKDRKNKEKRLIDKDRTLLPNIVVSTQVIEVSLDIDYDLMFTEPAPMDALAQRFGRINRKGEREPADIFVFSNQNSKANIYNPERVQNTIYELEKISKSHKNVLSEMNLLEIVNTIYKDGYNEEEERSFVEGLEYDYLVKFEETMVAGVGKEWVDELIDNSQSRCQVLPLDYRHEFDELVENSDYIHARDLLVDVRYNIISHLNGEKLKKSNVYVVDCEYSPKIGIELNKESKSDDCVY</sequence>
<dbReference type="EMBL" id="JAGGMV010000001">
    <property type="protein sequence ID" value="MBP2201223.1"/>
    <property type="molecule type" value="Genomic_DNA"/>
</dbReference>
<dbReference type="GO" id="GO:0051607">
    <property type="term" value="P:defense response to virus"/>
    <property type="evidence" value="ECO:0007669"/>
    <property type="project" value="UniProtKB-KW"/>
</dbReference>
<keyword evidence="12" id="KW-0255">Endonuclease</keyword>
<dbReference type="SUPFAM" id="SSF109604">
    <property type="entry name" value="HD-domain/PDEase-like"/>
    <property type="match status" value="1"/>
</dbReference>
<dbReference type="PROSITE" id="PS51192">
    <property type="entry name" value="HELICASE_ATP_BIND_1"/>
    <property type="match status" value="1"/>
</dbReference>
<dbReference type="GO" id="GO:0016787">
    <property type="term" value="F:hydrolase activity"/>
    <property type="evidence" value="ECO:0007669"/>
    <property type="project" value="UniProtKB-KW"/>
</dbReference>
<dbReference type="PANTHER" id="PTHR47959">
    <property type="entry name" value="ATP-DEPENDENT RNA HELICASE RHLE-RELATED"/>
    <property type="match status" value="1"/>
</dbReference>
<dbReference type="GO" id="GO:0046872">
    <property type="term" value="F:metal ion binding"/>
    <property type="evidence" value="ECO:0007669"/>
    <property type="project" value="UniProtKB-KW"/>
</dbReference>
<evidence type="ECO:0000256" key="3">
    <source>
        <dbReference type="ARBA" id="ARBA00022722"/>
    </source>
</evidence>
<keyword evidence="7" id="KW-0347">Helicase</keyword>
<evidence type="ECO:0000256" key="5">
    <source>
        <dbReference type="ARBA" id="ARBA00022741"/>
    </source>
</evidence>
<dbReference type="RefSeq" id="WP_209590677.1">
    <property type="nucleotide sequence ID" value="NZ_JAGGMV010000001.1"/>
</dbReference>
<dbReference type="Pfam" id="PF00270">
    <property type="entry name" value="DEAD"/>
    <property type="match status" value="1"/>
</dbReference>
<keyword evidence="4" id="KW-0479">Metal-binding</keyword>
<organism evidence="12 13">
    <name type="scientific">Methanococcus voltae</name>
    <dbReference type="NCBI Taxonomy" id="2188"/>
    <lineage>
        <taxon>Archaea</taxon>
        <taxon>Methanobacteriati</taxon>
        <taxon>Methanobacteriota</taxon>
        <taxon>Methanomada group</taxon>
        <taxon>Methanococci</taxon>
        <taxon>Methanococcales</taxon>
        <taxon>Methanococcaceae</taxon>
        <taxon>Methanococcus</taxon>
    </lineage>
</organism>
<dbReference type="InterPro" id="IPR014001">
    <property type="entry name" value="Helicase_ATP-bd"/>
</dbReference>
<dbReference type="NCBIfam" id="TIGR01596">
    <property type="entry name" value="cas3_HD"/>
    <property type="match status" value="1"/>
</dbReference>
<dbReference type="InterPro" id="IPR001650">
    <property type="entry name" value="Helicase_C-like"/>
</dbReference>
<dbReference type="GO" id="GO:0003676">
    <property type="term" value="F:nucleic acid binding"/>
    <property type="evidence" value="ECO:0007669"/>
    <property type="project" value="InterPro"/>
</dbReference>
<proteinExistence type="inferred from homology"/>
<dbReference type="InterPro" id="IPR054712">
    <property type="entry name" value="Cas3-like_dom"/>
</dbReference>
<evidence type="ECO:0000259" key="10">
    <source>
        <dbReference type="PROSITE" id="PS51192"/>
    </source>
</evidence>
<evidence type="ECO:0000313" key="13">
    <source>
        <dbReference type="Proteomes" id="UP000740329"/>
    </source>
</evidence>
<dbReference type="EC" id="3.6.4.-" evidence="12"/>
<dbReference type="GO" id="GO:0140097">
    <property type="term" value="F:catalytic activity, acting on DNA"/>
    <property type="evidence" value="ECO:0007669"/>
    <property type="project" value="UniProtKB-ARBA"/>
</dbReference>
<dbReference type="CDD" id="cd09641">
    <property type="entry name" value="Cas3''_I"/>
    <property type="match status" value="1"/>
</dbReference>
<dbReference type="InterPro" id="IPR050079">
    <property type="entry name" value="DEAD_box_RNA_helicase"/>
</dbReference>
<keyword evidence="9" id="KW-0051">Antiviral defense</keyword>